<feature type="compositionally biased region" description="Basic and acidic residues" evidence="1">
    <location>
        <begin position="83"/>
        <end position="98"/>
    </location>
</feature>
<dbReference type="CDD" id="cd01127">
    <property type="entry name" value="TrwB_TraG_TraD_VirD4"/>
    <property type="match status" value="1"/>
</dbReference>
<sequence length="499" mass="54930">MPLNLKWLALAPVSWLIGGMMFAASFERVERVPVLTNPYNNQTQEVTFGVPFTARMILQFGGGAIAIGGTAAGAFFGVGSGSDSRHDSNEQMRRERLKTSIPVTGNQPKAMPTASAPQIQPPRPSNNHESLNEHHTDSALSSDLWQSHEPMEHPNHQAPTETKPDGLPESIVLSGYGNKTEAKPEQPELNLVRQAAVFGCGQNSDNIKVHLLIPAITQSGKTSTLCGMIREVVQICPDVIWHGVDPKGSVFLGLERLCHADGFPVIVSIDLDKPSVGVSMTVELLRRAITEQTQRKKQRQKAMQSGQVYDPSPYILILDEWPALLKAAKDCDLNNGTKHRQTIIQLAETLAFVGLEDKIFLWIVSQSPYVSQLGFDGSVSAQFCTFAIGRGFNMKSIEVCKKAIERSTSDEAQKAQLFAKLKKLTAARPYHPVCFSSAGGLIAYAPDLKDIQRQQLFRAESTDNEDIAHLRSLSPQAIALEFNQFLEQHRLNEAEDDEL</sequence>
<dbReference type="Gene3D" id="3.40.50.300">
    <property type="entry name" value="P-loop containing nucleotide triphosphate hydrolases"/>
    <property type="match status" value="1"/>
</dbReference>
<evidence type="ECO:0000313" key="3">
    <source>
        <dbReference type="Proteomes" id="UP001525890"/>
    </source>
</evidence>
<accession>A0ABT2N2G0</accession>
<feature type="region of interest" description="Disordered" evidence="1">
    <location>
        <begin position="80"/>
        <end position="173"/>
    </location>
</feature>
<evidence type="ECO:0000256" key="1">
    <source>
        <dbReference type="SAM" id="MobiDB-lite"/>
    </source>
</evidence>
<reference evidence="2 3" key="1">
    <citation type="journal article" date="2022" name="Front. Microbiol.">
        <title>High genomic differentiation and limited gene flow indicate recent cryptic speciation within the genus Laspinema (cyanobacteria).</title>
        <authorList>
            <person name="Stanojkovic A."/>
            <person name="Skoupy S."/>
            <person name="Skaloud P."/>
            <person name="Dvorak P."/>
        </authorList>
    </citation>
    <scope>NUCLEOTIDE SEQUENCE [LARGE SCALE GENOMIC DNA]</scope>
    <source>
        <strain evidence="2 3">D2a</strain>
    </source>
</reference>
<dbReference type="InterPro" id="IPR027417">
    <property type="entry name" value="P-loop_NTPase"/>
</dbReference>
<keyword evidence="3" id="KW-1185">Reference proteome</keyword>
<organism evidence="2 3">
    <name type="scientific">Laspinema palackyanum D2a</name>
    <dbReference type="NCBI Taxonomy" id="2953684"/>
    <lineage>
        <taxon>Bacteria</taxon>
        <taxon>Bacillati</taxon>
        <taxon>Cyanobacteriota</taxon>
        <taxon>Cyanophyceae</taxon>
        <taxon>Oscillatoriophycideae</taxon>
        <taxon>Oscillatoriales</taxon>
        <taxon>Laspinemataceae</taxon>
        <taxon>Laspinema</taxon>
        <taxon>Laspinema palackyanum</taxon>
    </lineage>
</organism>
<gene>
    <name evidence="2" type="ORF">NG799_28495</name>
</gene>
<name>A0ABT2N2G0_9CYAN</name>
<protein>
    <submittedName>
        <fullName evidence="2">Type IV secretory system conjugative DNA transfer family protein</fullName>
    </submittedName>
</protein>
<dbReference type="RefSeq" id="WP_368009683.1">
    <property type="nucleotide sequence ID" value="NZ_JAMXFF010000084.1"/>
</dbReference>
<dbReference type="Proteomes" id="UP001525890">
    <property type="component" value="Unassembled WGS sequence"/>
</dbReference>
<comment type="caution">
    <text evidence="2">The sequence shown here is derived from an EMBL/GenBank/DDBJ whole genome shotgun (WGS) entry which is preliminary data.</text>
</comment>
<evidence type="ECO:0000313" key="2">
    <source>
        <dbReference type="EMBL" id="MCT7970261.1"/>
    </source>
</evidence>
<dbReference type="EMBL" id="JAMXFF010000084">
    <property type="protein sequence ID" value="MCT7970261.1"/>
    <property type="molecule type" value="Genomic_DNA"/>
</dbReference>
<proteinExistence type="predicted"/>